<dbReference type="Gene3D" id="2.60.40.1180">
    <property type="entry name" value="Golgi alpha-mannosidase II"/>
    <property type="match status" value="1"/>
</dbReference>
<keyword evidence="6" id="KW-1185">Reference proteome</keyword>
<dbReference type="AlphaFoldDB" id="A0A1H5UDB4"/>
<name>A0A1H5UDB4_9FLAO</name>
<dbReference type="GO" id="GO:0016052">
    <property type="term" value="P:carbohydrate catabolic process"/>
    <property type="evidence" value="ECO:0007669"/>
    <property type="project" value="UniProtKB-ARBA"/>
</dbReference>
<feature type="domain" description="Maltogenic amylase-like C-terminal" evidence="4">
    <location>
        <begin position="7"/>
        <end position="72"/>
    </location>
</feature>
<evidence type="ECO:0000313" key="5">
    <source>
        <dbReference type="EMBL" id="SEF73026.1"/>
    </source>
</evidence>
<keyword evidence="2" id="KW-0378">Hydrolase</keyword>
<gene>
    <name evidence="5" type="ORF">SAMN04488130_102208</name>
</gene>
<comment type="similarity">
    <text evidence="1">Belongs to the glycosyl hydrolase 13 family.</text>
</comment>
<dbReference type="RefSeq" id="WP_244175186.1">
    <property type="nucleotide sequence ID" value="NZ_FNVP01000002.1"/>
</dbReference>
<dbReference type="Pfam" id="PF16657">
    <property type="entry name" value="Malt_amylase_C"/>
    <property type="match status" value="1"/>
</dbReference>
<organism evidence="5 6">
    <name type="scientific">Flavobacterium urumqiense</name>
    <dbReference type="NCBI Taxonomy" id="935224"/>
    <lineage>
        <taxon>Bacteria</taxon>
        <taxon>Pseudomonadati</taxon>
        <taxon>Bacteroidota</taxon>
        <taxon>Flavobacteriia</taxon>
        <taxon>Flavobacteriales</taxon>
        <taxon>Flavobacteriaceae</taxon>
        <taxon>Flavobacterium</taxon>
    </lineage>
</organism>
<evidence type="ECO:0000313" key="6">
    <source>
        <dbReference type="Proteomes" id="UP000236737"/>
    </source>
</evidence>
<dbReference type="EMBL" id="FNVP01000002">
    <property type="protein sequence ID" value="SEF73026.1"/>
    <property type="molecule type" value="Genomic_DNA"/>
</dbReference>
<dbReference type="GO" id="GO:0004553">
    <property type="term" value="F:hydrolase activity, hydrolyzing O-glycosyl compounds"/>
    <property type="evidence" value="ECO:0007669"/>
    <property type="project" value="UniProtKB-ARBA"/>
</dbReference>
<evidence type="ECO:0000259" key="4">
    <source>
        <dbReference type="Pfam" id="PF16657"/>
    </source>
</evidence>
<sequence>MLIYGKYTLLDKDNPNVHAYKRELDGRKILILLNFSSKKATVNTKYNIGNAKVLIGNYTKPSKGFELKPYETII</sequence>
<dbReference type="SUPFAM" id="SSF51011">
    <property type="entry name" value="Glycosyl hydrolase domain"/>
    <property type="match status" value="1"/>
</dbReference>
<accession>A0A1H5UDB4</accession>
<evidence type="ECO:0000256" key="3">
    <source>
        <dbReference type="ARBA" id="ARBA00023295"/>
    </source>
</evidence>
<evidence type="ECO:0000256" key="1">
    <source>
        <dbReference type="ARBA" id="ARBA00008061"/>
    </source>
</evidence>
<dbReference type="Proteomes" id="UP000236737">
    <property type="component" value="Unassembled WGS sequence"/>
</dbReference>
<dbReference type="InterPro" id="IPR032091">
    <property type="entry name" value="Malt_amylase-like_C"/>
</dbReference>
<keyword evidence="3" id="KW-0326">Glycosidase</keyword>
<proteinExistence type="inferred from homology"/>
<dbReference type="InterPro" id="IPR013780">
    <property type="entry name" value="Glyco_hydro_b"/>
</dbReference>
<dbReference type="FunFam" id="2.60.40.1180:FF:000007">
    <property type="entry name" value="Sucrose isomerase"/>
    <property type="match status" value="1"/>
</dbReference>
<protein>
    <submittedName>
        <fullName evidence="5">Maltogenic Amylase, C-terminal domain</fullName>
    </submittedName>
</protein>
<evidence type="ECO:0000256" key="2">
    <source>
        <dbReference type="ARBA" id="ARBA00022801"/>
    </source>
</evidence>
<reference evidence="6" key="1">
    <citation type="submission" date="2016-10" db="EMBL/GenBank/DDBJ databases">
        <authorList>
            <person name="Varghese N."/>
            <person name="Submissions S."/>
        </authorList>
    </citation>
    <scope>NUCLEOTIDE SEQUENCE [LARGE SCALE GENOMIC DNA]</scope>
    <source>
        <strain evidence="6">CGMCC 1.9230</strain>
    </source>
</reference>